<dbReference type="GO" id="GO:0003677">
    <property type="term" value="F:DNA binding"/>
    <property type="evidence" value="ECO:0007669"/>
    <property type="project" value="InterPro"/>
</dbReference>
<dbReference type="Proteomes" id="UP001143810">
    <property type="component" value="Unassembled WGS sequence"/>
</dbReference>
<sequence>MDIIKDIWFDASRIYMKTDAGKTFSRPLEAFPLLKEASDKDRLNFKIGKFGDDVRWESLDEDIHISSFFEIVEPDYENEIAAIFKRFPQLNVSEVARSIGINKSLLSKYIYGIKKPSTQRKMQIKEALHVLGEELIAV</sequence>
<dbReference type="InterPro" id="IPR001387">
    <property type="entry name" value="Cro/C1-type_HTH"/>
</dbReference>
<name>A0A9X2P2Y3_9BACE</name>
<dbReference type="Proteomes" id="UP001143192">
    <property type="component" value="Unassembled WGS sequence"/>
</dbReference>
<gene>
    <name evidence="3" type="ORF">M1B78_14570</name>
    <name evidence="2" type="ORF">M1B79_17930</name>
</gene>
<evidence type="ECO:0000313" key="3">
    <source>
        <dbReference type="EMBL" id="MCR6509351.1"/>
    </source>
</evidence>
<evidence type="ECO:0000313" key="5">
    <source>
        <dbReference type="Proteomes" id="UP001143810"/>
    </source>
</evidence>
<keyword evidence="4" id="KW-1185">Reference proteome</keyword>
<dbReference type="Gene3D" id="3.30.2020.40">
    <property type="entry name" value="Uncharacterised protein PF10387, DUF2442"/>
    <property type="match status" value="1"/>
</dbReference>
<dbReference type="InterPro" id="IPR018841">
    <property type="entry name" value="DUF2442"/>
</dbReference>
<reference evidence="3" key="1">
    <citation type="journal article" date="2022" name="Arch. Microbiol.">
        <title>Bacteroides muris sp. nov. isolated from the cecum of wild-derived house mice.</title>
        <authorList>
            <person name="Fokt H."/>
            <person name="Unni R."/>
            <person name="Repnik U."/>
            <person name="Schmitz R.A."/>
            <person name="Bramkamp M."/>
            <person name="Baines J.F."/>
            <person name="Unterweger D."/>
        </authorList>
    </citation>
    <scope>NUCLEOTIDE SEQUENCE</scope>
    <source>
        <strain evidence="2">KH365_2</strain>
        <strain evidence="3">KH569_7</strain>
    </source>
</reference>
<dbReference type="EMBL" id="JAMZEE010000042">
    <property type="protein sequence ID" value="MCR6509351.1"/>
    <property type="molecule type" value="Genomic_DNA"/>
</dbReference>
<dbReference type="PROSITE" id="PS50943">
    <property type="entry name" value="HTH_CROC1"/>
    <property type="match status" value="1"/>
</dbReference>
<organism evidence="3 5">
    <name type="scientific">Bacteroides muris</name>
    <name type="common">ex Fokt et al. 2023</name>
    <dbReference type="NCBI Taxonomy" id="2937417"/>
    <lineage>
        <taxon>Bacteria</taxon>
        <taxon>Pseudomonadati</taxon>
        <taxon>Bacteroidota</taxon>
        <taxon>Bacteroidia</taxon>
        <taxon>Bacteroidales</taxon>
        <taxon>Bacteroidaceae</taxon>
        <taxon>Bacteroides</taxon>
    </lineage>
</organism>
<dbReference type="EMBL" id="JAMZED010000113">
    <property type="protein sequence ID" value="MCR6506476.1"/>
    <property type="molecule type" value="Genomic_DNA"/>
</dbReference>
<protein>
    <submittedName>
        <fullName evidence="3">DUF2442 domain-containing protein</fullName>
    </submittedName>
</protein>
<proteinExistence type="predicted"/>
<dbReference type="InterPro" id="IPR010982">
    <property type="entry name" value="Lambda_DNA-bd_dom_sf"/>
</dbReference>
<reference evidence="3" key="2">
    <citation type="submission" date="2022-04" db="EMBL/GenBank/DDBJ databases">
        <authorList>
            <person name="Fokt H."/>
            <person name="Baines J."/>
        </authorList>
    </citation>
    <scope>NUCLEOTIDE SEQUENCE</scope>
    <source>
        <strain evidence="2">KH365_2</strain>
        <strain evidence="3">KH569_7</strain>
    </source>
</reference>
<dbReference type="SUPFAM" id="SSF47413">
    <property type="entry name" value="lambda repressor-like DNA-binding domains"/>
    <property type="match status" value="1"/>
</dbReference>
<dbReference type="AlphaFoldDB" id="A0A9X2P2Y3"/>
<evidence type="ECO:0000313" key="4">
    <source>
        <dbReference type="Proteomes" id="UP001143192"/>
    </source>
</evidence>
<feature type="domain" description="HTH cro/C1-type" evidence="1">
    <location>
        <begin position="90"/>
        <end position="135"/>
    </location>
</feature>
<evidence type="ECO:0000259" key="1">
    <source>
        <dbReference type="PROSITE" id="PS50943"/>
    </source>
</evidence>
<evidence type="ECO:0000313" key="2">
    <source>
        <dbReference type="EMBL" id="MCR6506476.1"/>
    </source>
</evidence>
<comment type="caution">
    <text evidence="3">The sequence shown here is derived from an EMBL/GenBank/DDBJ whole genome shotgun (WGS) entry which is preliminary data.</text>
</comment>
<dbReference type="CDD" id="cd00093">
    <property type="entry name" value="HTH_XRE"/>
    <property type="match status" value="1"/>
</dbReference>
<accession>A0A9X2P2Y3</accession>
<dbReference type="RefSeq" id="WP_257932624.1">
    <property type="nucleotide sequence ID" value="NZ_JAMZED010000113.1"/>
</dbReference>
<dbReference type="Pfam" id="PF10387">
    <property type="entry name" value="DUF2442"/>
    <property type="match status" value="1"/>
</dbReference>